<dbReference type="Pfam" id="PF08942">
    <property type="entry name" value="DUF1919"/>
    <property type="match status" value="1"/>
</dbReference>
<dbReference type="Proteomes" id="UP000029040">
    <property type="component" value="Unassembled WGS sequence"/>
</dbReference>
<keyword evidence="1" id="KW-0808">Transferase</keyword>
<dbReference type="InterPro" id="IPR037226">
    <property type="entry name" value="CAC2185-like_sf"/>
</dbReference>
<comment type="caution">
    <text evidence="1">The sequence shown here is derived from an EMBL/GenBank/DDBJ whole genome shotgun (WGS) entry which is preliminary data.</text>
</comment>
<proteinExistence type="predicted"/>
<dbReference type="AlphaFoldDB" id="A0A087CTF2"/>
<dbReference type="InterPro" id="IPR015037">
    <property type="entry name" value="DUF1919"/>
</dbReference>
<sequence>MSLMRKLSHLNRETIRLKWRSKVAVPLLQDRLRSELEVTDFTIISNNCWGGMVYESYGLKKMSPTVGMFIMPEDFVRFCANLPSYLGEPLVFLKPEQSKWIDTLRNKDDWGTYLIGCIGDVELHMLHYHDEDTARRKWEARVKRVNYERILYKINDQNGATEQELLAFDALPLEHKVAFSVQEHPKVSCCIRFRCPQSHEFIHTSYEPFGHNRTFDVTKYLNSAFGTPFTN</sequence>
<dbReference type="SUPFAM" id="SSF142795">
    <property type="entry name" value="CAC2185-like"/>
    <property type="match status" value="1"/>
</dbReference>
<accession>A0A087CTF2</accession>
<evidence type="ECO:0000313" key="1">
    <source>
        <dbReference type="EMBL" id="KFI86552.1"/>
    </source>
</evidence>
<name>A0A087CTF2_9BIFI</name>
<dbReference type="EMBL" id="JGZM01000006">
    <property type="protein sequence ID" value="KFI86552.1"/>
    <property type="molecule type" value="Genomic_DNA"/>
</dbReference>
<protein>
    <submittedName>
        <fullName evidence="1">Acetyltransferase</fullName>
    </submittedName>
</protein>
<dbReference type="GO" id="GO:0016740">
    <property type="term" value="F:transferase activity"/>
    <property type="evidence" value="ECO:0007669"/>
    <property type="project" value="UniProtKB-KW"/>
</dbReference>
<organism evidence="1 2">
    <name type="scientific">Bifidobacterium pullorum subsp. saeculare DSM 6531 = LMG 14934</name>
    <dbReference type="NCBI Taxonomy" id="1437611"/>
    <lineage>
        <taxon>Bacteria</taxon>
        <taxon>Bacillati</taxon>
        <taxon>Actinomycetota</taxon>
        <taxon>Actinomycetes</taxon>
        <taxon>Bifidobacteriales</taxon>
        <taxon>Bifidobacteriaceae</taxon>
        <taxon>Bifidobacterium</taxon>
    </lineage>
</organism>
<gene>
    <name evidence="1" type="ORF">BSAE_1665</name>
</gene>
<evidence type="ECO:0000313" key="2">
    <source>
        <dbReference type="Proteomes" id="UP000029040"/>
    </source>
</evidence>
<reference evidence="1 2" key="1">
    <citation type="submission" date="2014-03" db="EMBL/GenBank/DDBJ databases">
        <title>Genomics of Bifidobacteria.</title>
        <authorList>
            <person name="Ventura M."/>
            <person name="Milani C."/>
            <person name="Lugli G.A."/>
        </authorList>
    </citation>
    <scope>NUCLEOTIDE SEQUENCE [LARGE SCALE GENOMIC DNA]</scope>
    <source>
        <strain evidence="1 2">LMG 14934</strain>
    </source>
</reference>